<proteinExistence type="predicted"/>
<sequence>MSQPTRALSIRQPHAEAIMRGIKQIEYRSSATKIRERIYIYAGLGRYDANDEAEWMDDYGITDVACDDLPRGVIVGTVELHDSNGGEWYLRRPQRATTLRKPENRANPVWFKPFG</sequence>
<evidence type="ECO:0000259" key="1">
    <source>
        <dbReference type="Pfam" id="PF04266"/>
    </source>
</evidence>
<dbReference type="OrthoDB" id="359066at2"/>
<dbReference type="InterPro" id="IPR015947">
    <property type="entry name" value="PUA-like_sf"/>
</dbReference>
<dbReference type="AlphaFoldDB" id="A0A518IP31"/>
<protein>
    <submittedName>
        <fullName evidence="2">ASCH domain protein</fullName>
    </submittedName>
</protein>
<dbReference type="Pfam" id="PF04266">
    <property type="entry name" value="ASCH"/>
    <property type="match status" value="1"/>
</dbReference>
<dbReference type="EMBL" id="CP036318">
    <property type="protein sequence ID" value="QDV54828.1"/>
    <property type="molecule type" value="Genomic_DNA"/>
</dbReference>
<dbReference type="Proteomes" id="UP000316770">
    <property type="component" value="Chromosome"/>
</dbReference>
<reference evidence="2 3" key="1">
    <citation type="submission" date="2019-02" db="EMBL/GenBank/DDBJ databases">
        <title>Deep-cultivation of Planctomycetes and their phenomic and genomic characterization uncovers novel biology.</title>
        <authorList>
            <person name="Wiegand S."/>
            <person name="Jogler M."/>
            <person name="Boedeker C."/>
            <person name="Pinto D."/>
            <person name="Vollmers J."/>
            <person name="Rivas-Marin E."/>
            <person name="Kohn T."/>
            <person name="Peeters S.H."/>
            <person name="Heuer A."/>
            <person name="Rast P."/>
            <person name="Oberbeckmann S."/>
            <person name="Bunk B."/>
            <person name="Jeske O."/>
            <person name="Meyerdierks A."/>
            <person name="Storesund J.E."/>
            <person name="Kallscheuer N."/>
            <person name="Luecker S."/>
            <person name="Lage O.M."/>
            <person name="Pohl T."/>
            <person name="Merkel B.J."/>
            <person name="Hornburger P."/>
            <person name="Mueller R.-W."/>
            <person name="Bruemmer F."/>
            <person name="Labrenz M."/>
            <person name="Spormann A.M."/>
            <person name="Op den Camp H."/>
            <person name="Overmann J."/>
            <person name="Amann R."/>
            <person name="Jetten M.S.M."/>
            <person name="Mascher T."/>
            <person name="Medema M.H."/>
            <person name="Devos D.P."/>
            <person name="Kaster A.-K."/>
            <person name="Ovreas L."/>
            <person name="Rohde M."/>
            <person name="Galperin M.Y."/>
            <person name="Jogler C."/>
        </authorList>
    </citation>
    <scope>NUCLEOTIDE SEQUENCE [LARGE SCALE GENOMIC DNA]</scope>
    <source>
        <strain evidence="2 3">Mal33</strain>
    </source>
</reference>
<keyword evidence="3" id="KW-1185">Reference proteome</keyword>
<accession>A0A518IP31</accession>
<dbReference type="InterPro" id="IPR007374">
    <property type="entry name" value="ASCH_domain"/>
</dbReference>
<dbReference type="SUPFAM" id="SSF88697">
    <property type="entry name" value="PUA domain-like"/>
    <property type="match status" value="1"/>
</dbReference>
<dbReference type="RefSeq" id="WP_145118039.1">
    <property type="nucleotide sequence ID" value="NZ_CP036292.1"/>
</dbReference>
<dbReference type="Gene3D" id="2.30.130.30">
    <property type="entry name" value="Hypothetical protein"/>
    <property type="match status" value="1"/>
</dbReference>
<name>A0A518IP31_9BACT</name>
<organism evidence="2 3">
    <name type="scientific">Rosistilla oblonga</name>
    <dbReference type="NCBI Taxonomy" id="2527990"/>
    <lineage>
        <taxon>Bacteria</taxon>
        <taxon>Pseudomonadati</taxon>
        <taxon>Planctomycetota</taxon>
        <taxon>Planctomycetia</taxon>
        <taxon>Pirellulales</taxon>
        <taxon>Pirellulaceae</taxon>
        <taxon>Rosistilla</taxon>
    </lineage>
</organism>
<feature type="domain" description="ASCH" evidence="1">
    <location>
        <begin position="8"/>
        <end position="80"/>
    </location>
</feature>
<gene>
    <name evidence="2" type="ORF">Mal33_07930</name>
</gene>
<evidence type="ECO:0000313" key="3">
    <source>
        <dbReference type="Proteomes" id="UP000316770"/>
    </source>
</evidence>
<evidence type="ECO:0000313" key="2">
    <source>
        <dbReference type="EMBL" id="QDV54828.1"/>
    </source>
</evidence>